<dbReference type="PROSITE" id="PS00688">
    <property type="entry name" value="SIGMA54_INTERACT_3"/>
    <property type="match status" value="1"/>
</dbReference>
<dbReference type="PANTHER" id="PTHR32071:SF113">
    <property type="entry name" value="ALGINATE BIOSYNTHESIS TRANSCRIPTIONAL REGULATORY PROTEIN ALGB"/>
    <property type="match status" value="1"/>
</dbReference>
<evidence type="ECO:0000256" key="5">
    <source>
        <dbReference type="ARBA" id="ARBA00023125"/>
    </source>
</evidence>
<organism evidence="11 12">
    <name type="scientific">Roseomonas elaeocarpi</name>
    <dbReference type="NCBI Taxonomy" id="907779"/>
    <lineage>
        <taxon>Bacteria</taxon>
        <taxon>Pseudomonadati</taxon>
        <taxon>Pseudomonadota</taxon>
        <taxon>Alphaproteobacteria</taxon>
        <taxon>Acetobacterales</taxon>
        <taxon>Roseomonadaceae</taxon>
        <taxon>Roseomonas</taxon>
    </lineage>
</organism>
<dbReference type="InterPro" id="IPR027417">
    <property type="entry name" value="P-loop_NTPase"/>
</dbReference>
<evidence type="ECO:0000313" key="11">
    <source>
        <dbReference type="EMBL" id="MFC0406730.1"/>
    </source>
</evidence>
<dbReference type="InterPro" id="IPR014264">
    <property type="entry name" value="PEP-CTERM_resp_reg"/>
</dbReference>
<evidence type="ECO:0000256" key="1">
    <source>
        <dbReference type="ARBA" id="ARBA00022741"/>
    </source>
</evidence>
<dbReference type="InterPro" id="IPR002078">
    <property type="entry name" value="Sigma_54_int"/>
</dbReference>
<feature type="modified residue" description="4-aspartylphosphate" evidence="8">
    <location>
        <position position="54"/>
    </location>
</feature>
<dbReference type="Gene3D" id="3.40.50.2300">
    <property type="match status" value="1"/>
</dbReference>
<keyword evidence="4" id="KW-0805">Transcription regulation</keyword>
<dbReference type="PROSITE" id="PS50110">
    <property type="entry name" value="RESPONSE_REGULATORY"/>
    <property type="match status" value="1"/>
</dbReference>
<dbReference type="Gene3D" id="1.10.10.60">
    <property type="entry name" value="Homeodomain-like"/>
    <property type="match status" value="1"/>
</dbReference>
<gene>
    <name evidence="11" type="primary">prsR</name>
    <name evidence="11" type="ORF">ACFFGY_00625</name>
</gene>
<dbReference type="InterPro" id="IPR025943">
    <property type="entry name" value="Sigma_54_int_dom_ATP-bd_2"/>
</dbReference>
<dbReference type="SMART" id="SM00448">
    <property type="entry name" value="REC"/>
    <property type="match status" value="1"/>
</dbReference>
<dbReference type="Pfam" id="PF02954">
    <property type="entry name" value="HTH_8"/>
    <property type="match status" value="1"/>
</dbReference>
<keyword evidence="1" id="KW-0547">Nucleotide-binding</keyword>
<dbReference type="InterPro" id="IPR025662">
    <property type="entry name" value="Sigma_54_int_dom_ATP-bd_1"/>
</dbReference>
<feature type="domain" description="Response regulatory" evidence="10">
    <location>
        <begin position="7"/>
        <end position="124"/>
    </location>
</feature>
<evidence type="ECO:0000256" key="7">
    <source>
        <dbReference type="ARBA" id="ARBA00023163"/>
    </source>
</evidence>
<dbReference type="PROSITE" id="PS00675">
    <property type="entry name" value="SIGMA54_INTERACT_1"/>
    <property type="match status" value="1"/>
</dbReference>
<dbReference type="PROSITE" id="PS00676">
    <property type="entry name" value="SIGMA54_INTERACT_2"/>
    <property type="match status" value="1"/>
</dbReference>
<name>A0ABV6JMM9_9PROT</name>
<evidence type="ECO:0000313" key="12">
    <source>
        <dbReference type="Proteomes" id="UP001589865"/>
    </source>
</evidence>
<evidence type="ECO:0000256" key="3">
    <source>
        <dbReference type="ARBA" id="ARBA00023012"/>
    </source>
</evidence>
<dbReference type="InterPro" id="IPR003593">
    <property type="entry name" value="AAA+_ATPase"/>
</dbReference>
<sequence length="468" mass="51529">MPLSKPKLLIVEDDAGLAAQYRWAFPEFRVVLAQNRAQAKQLAEKEQPAVTLLDLGLPPDPEGVTEGFATLEVLRRVAPGMPVVVCSGQGQRENMLRAIALGAYDFCEKPVDVALLRTVIDRALRLRELEEENLRLAAAPRPSPVRDIITADEGMLRVCGIVERLAQVSVPVLLLGESGTGKEALARALHEMGPRAKANFVAINCAAIPEPLLESELFGHERGAFTGAVRQVTGRIEAANNGTLFLDEVGDLPASLQAKLLRFLQEQVIERVGGRTPIRVDVRVVSATNQPLEEQTETGRFRADLLYRLNSLTIRVPPLRERGEDPLLLARWFLARYAREFSRRLRGFDPAATQAIQAHTWPGNVRELSNRVRRAALMADAQLVTPADLELREPEAAPEDDLDIRATRLRAERTAIERALARSSGSLTMTARLLGVSRPTIYALLETHGLSGGRHYVEPPANPPNTDK</sequence>
<dbReference type="InterPro" id="IPR011006">
    <property type="entry name" value="CheY-like_superfamily"/>
</dbReference>
<dbReference type="SMART" id="SM00382">
    <property type="entry name" value="AAA"/>
    <property type="match status" value="1"/>
</dbReference>
<dbReference type="NCBIfam" id="TIGR02915">
    <property type="entry name" value="PEP_resp_reg"/>
    <property type="match status" value="1"/>
</dbReference>
<dbReference type="SUPFAM" id="SSF46689">
    <property type="entry name" value="Homeodomain-like"/>
    <property type="match status" value="1"/>
</dbReference>
<evidence type="ECO:0000256" key="8">
    <source>
        <dbReference type="PROSITE-ProRule" id="PRU00169"/>
    </source>
</evidence>
<evidence type="ECO:0000256" key="4">
    <source>
        <dbReference type="ARBA" id="ARBA00023015"/>
    </source>
</evidence>
<evidence type="ECO:0000256" key="2">
    <source>
        <dbReference type="ARBA" id="ARBA00022840"/>
    </source>
</evidence>
<evidence type="ECO:0000256" key="6">
    <source>
        <dbReference type="ARBA" id="ARBA00023159"/>
    </source>
</evidence>
<keyword evidence="5" id="KW-0238">DNA-binding</keyword>
<keyword evidence="12" id="KW-1185">Reference proteome</keyword>
<dbReference type="Pfam" id="PF00072">
    <property type="entry name" value="Response_reg"/>
    <property type="match status" value="1"/>
</dbReference>
<dbReference type="InterPro" id="IPR025944">
    <property type="entry name" value="Sigma_54_int_dom_CS"/>
</dbReference>
<feature type="domain" description="Sigma-54 factor interaction" evidence="9">
    <location>
        <begin position="148"/>
        <end position="377"/>
    </location>
</feature>
<dbReference type="Pfam" id="PF25601">
    <property type="entry name" value="AAA_lid_14"/>
    <property type="match status" value="1"/>
</dbReference>
<dbReference type="Gene3D" id="3.40.50.300">
    <property type="entry name" value="P-loop containing nucleotide triphosphate hydrolases"/>
    <property type="match status" value="1"/>
</dbReference>
<dbReference type="EMBL" id="JBHLUN010000001">
    <property type="protein sequence ID" value="MFC0406730.1"/>
    <property type="molecule type" value="Genomic_DNA"/>
</dbReference>
<keyword evidence="7" id="KW-0804">Transcription</keyword>
<protein>
    <submittedName>
        <fullName evidence="11">PEP-CTERM-box response regulator transcription factor</fullName>
    </submittedName>
</protein>
<dbReference type="PROSITE" id="PS50045">
    <property type="entry name" value="SIGMA54_INTERACT_4"/>
    <property type="match status" value="1"/>
</dbReference>
<dbReference type="InterPro" id="IPR002197">
    <property type="entry name" value="HTH_Fis"/>
</dbReference>
<keyword evidence="8" id="KW-0597">Phosphoprotein</keyword>
<dbReference type="SUPFAM" id="SSF52172">
    <property type="entry name" value="CheY-like"/>
    <property type="match status" value="1"/>
</dbReference>
<keyword evidence="3" id="KW-0902">Two-component regulatory system</keyword>
<keyword evidence="6" id="KW-0010">Activator</keyword>
<reference evidence="11 12" key="1">
    <citation type="submission" date="2024-09" db="EMBL/GenBank/DDBJ databases">
        <authorList>
            <person name="Sun Q."/>
            <person name="Mori K."/>
        </authorList>
    </citation>
    <scope>NUCLEOTIDE SEQUENCE [LARGE SCALE GENOMIC DNA]</scope>
    <source>
        <strain evidence="11 12">TBRC 5777</strain>
    </source>
</reference>
<dbReference type="InterPro" id="IPR009057">
    <property type="entry name" value="Homeodomain-like_sf"/>
</dbReference>
<keyword evidence="2" id="KW-0067">ATP-binding</keyword>
<proteinExistence type="predicted"/>
<comment type="caution">
    <text evidence="11">The sequence shown here is derived from an EMBL/GenBank/DDBJ whole genome shotgun (WGS) entry which is preliminary data.</text>
</comment>
<accession>A0ABV6JMM9</accession>
<evidence type="ECO:0000259" key="9">
    <source>
        <dbReference type="PROSITE" id="PS50045"/>
    </source>
</evidence>
<evidence type="ECO:0000259" key="10">
    <source>
        <dbReference type="PROSITE" id="PS50110"/>
    </source>
</evidence>
<dbReference type="Gene3D" id="1.10.8.60">
    <property type="match status" value="1"/>
</dbReference>
<dbReference type="RefSeq" id="WP_377042408.1">
    <property type="nucleotide sequence ID" value="NZ_JBHLUN010000001.1"/>
</dbReference>
<dbReference type="PRINTS" id="PR01590">
    <property type="entry name" value="HTHFIS"/>
</dbReference>
<dbReference type="Proteomes" id="UP001589865">
    <property type="component" value="Unassembled WGS sequence"/>
</dbReference>
<dbReference type="CDD" id="cd00009">
    <property type="entry name" value="AAA"/>
    <property type="match status" value="1"/>
</dbReference>
<dbReference type="InterPro" id="IPR001789">
    <property type="entry name" value="Sig_transdc_resp-reg_receiver"/>
</dbReference>
<dbReference type="InterPro" id="IPR058031">
    <property type="entry name" value="AAA_lid_NorR"/>
</dbReference>
<dbReference type="SUPFAM" id="SSF52540">
    <property type="entry name" value="P-loop containing nucleoside triphosphate hydrolases"/>
    <property type="match status" value="1"/>
</dbReference>
<dbReference type="Pfam" id="PF00158">
    <property type="entry name" value="Sigma54_activat"/>
    <property type="match status" value="1"/>
</dbReference>
<dbReference type="PANTHER" id="PTHR32071">
    <property type="entry name" value="TRANSCRIPTIONAL REGULATORY PROTEIN"/>
    <property type="match status" value="1"/>
</dbReference>